<keyword evidence="2" id="KW-0863">Zinc-finger</keyword>
<dbReference type="InterPro" id="IPR032567">
    <property type="entry name" value="RTL1-rel"/>
</dbReference>
<dbReference type="InterPro" id="IPR021109">
    <property type="entry name" value="Peptidase_aspartic_dom_sf"/>
</dbReference>
<dbReference type="GO" id="GO:0003676">
    <property type="term" value="F:nucleic acid binding"/>
    <property type="evidence" value="ECO:0007669"/>
    <property type="project" value="InterPro"/>
</dbReference>
<dbReference type="AlphaFoldDB" id="A0A8H5GXS4"/>
<feature type="region of interest" description="Disordered" evidence="3">
    <location>
        <begin position="801"/>
        <end position="847"/>
    </location>
</feature>
<dbReference type="InterPro" id="IPR001878">
    <property type="entry name" value="Znf_CCHC"/>
</dbReference>
<keyword evidence="6" id="KW-1185">Reference proteome</keyword>
<sequence>MDPNRAPPSATSSENTPTIQSIVDLPVPRPPIAYVPPQRRSDEVGQGVAAAEGPTAVSSLELLSMHATERPAARLGTLGVETAEDASLRHASDDGPVRLALQQAYAAYAASPAPTAVPQSSVQAPVHANMDNQSVTSAYLRRRALLPVSSTAESDNGTLNIFRFSPLLKRQVHLYWSEYQSMVPDASRRTQMNENALGSAYVHCAIMDTEPDTNSIEFVKLVIEGIRFEIDNYSMATVLEASRSSTPKAPQATVGTTQAADSIGPVLTTPVKIEDRVDETHDGVKPIEERPAPAQTLRFMTETSPPVIQVPGNASRRYPMADSWADRVALQRERDRDLQQQGHSVYDDQGVIFIGRQPVDQMKSIYFESIGQPHEQDNNVQSAPYDGHLQGRDQQQTFARDRPPHETPVVRTHFTNARGRGRGMRVVNPISRNPGRSSETPGRGFSMPPQVRSTSRNPGVAEAVEQHRDSMHVRLKALLEEQLGTRLQLPEGSKLRRSDASKTITQYAGGTKFSDLERWLTDVCVHLAACQYGGDERDRERVLVVPEFLRGEAKTWYQRHVVHVNRRQRHWTFEDVILGLYDRFVQPSTMQDAREDFYDATYNESIGVQGFYDELMDHAQNMAVFPDEYTVRDTFLEGIPKDMLVALIKEGGLSPEINTVDEFVSEAKAYESASKTAVHYLARNSRRRSRRNPEVTSSRPRGGGQIGTTFIRKSALAGGLHARVVATPLRGRGGKVGVQARPDPNSGAPPNRQLERPQLHSSPTPNPSPAADVICYKCGKKGHYSRECKQKPYPVRAQIRAARTAVDEEDDDSEMDQENEADDESGHTSANEADNPPESLVDSDSDELIEVDVYDNDYYSRDSETEVLRAITELPLDETRQVKMRKVHLRASKVAKARPVHKRDNKECLATYVNVGGHDTWTLWDSGSTTTGVTPAFSQVAGLRVYPLDAPITLQLGTIGSRSTVNFGSDALVKTHGSEEMLYVDIANFDRYDMIIGTPFMRKHGVILDFATNTVVVNGVSTEATKVDLRDTDGRLRRYRTTDKPRD</sequence>
<feature type="region of interest" description="Disordered" evidence="3">
    <location>
        <begin position="374"/>
        <end position="408"/>
    </location>
</feature>
<dbReference type="SUPFAM" id="SSF50630">
    <property type="entry name" value="Acid proteases"/>
    <property type="match status" value="1"/>
</dbReference>
<name>A0A8H5GXS4_9AGAR</name>
<protein>
    <recommendedName>
        <fullName evidence="4">CCHC-type domain-containing protein</fullName>
    </recommendedName>
</protein>
<dbReference type="Gene3D" id="4.10.60.10">
    <property type="entry name" value="Zinc finger, CCHC-type"/>
    <property type="match status" value="1"/>
</dbReference>
<proteinExistence type="predicted"/>
<accession>A0A8H5GXS4</accession>
<evidence type="ECO:0000256" key="2">
    <source>
        <dbReference type="PROSITE-ProRule" id="PRU00047"/>
    </source>
</evidence>
<dbReference type="PROSITE" id="PS50158">
    <property type="entry name" value="ZF_CCHC"/>
    <property type="match status" value="1"/>
</dbReference>
<organism evidence="5 6">
    <name type="scientific">Tricholomella constricta</name>
    <dbReference type="NCBI Taxonomy" id="117010"/>
    <lineage>
        <taxon>Eukaryota</taxon>
        <taxon>Fungi</taxon>
        <taxon>Dikarya</taxon>
        <taxon>Basidiomycota</taxon>
        <taxon>Agaricomycotina</taxon>
        <taxon>Agaricomycetes</taxon>
        <taxon>Agaricomycetidae</taxon>
        <taxon>Agaricales</taxon>
        <taxon>Tricholomatineae</taxon>
        <taxon>Lyophyllaceae</taxon>
        <taxon>Tricholomella</taxon>
    </lineage>
</organism>
<evidence type="ECO:0000256" key="1">
    <source>
        <dbReference type="ARBA" id="ARBA00022664"/>
    </source>
</evidence>
<dbReference type="InterPro" id="IPR036875">
    <property type="entry name" value="Znf_CCHC_sf"/>
</dbReference>
<dbReference type="EMBL" id="JAACJP010000041">
    <property type="protein sequence ID" value="KAF5372780.1"/>
    <property type="molecule type" value="Genomic_DNA"/>
</dbReference>
<keyword evidence="1" id="KW-0507">mRNA processing</keyword>
<feature type="domain" description="CCHC-type" evidence="4">
    <location>
        <begin position="775"/>
        <end position="790"/>
    </location>
</feature>
<feature type="region of interest" description="Disordered" evidence="3">
    <location>
        <begin position="681"/>
        <end position="707"/>
    </location>
</feature>
<evidence type="ECO:0000313" key="6">
    <source>
        <dbReference type="Proteomes" id="UP000565441"/>
    </source>
</evidence>
<evidence type="ECO:0000256" key="3">
    <source>
        <dbReference type="SAM" id="MobiDB-lite"/>
    </source>
</evidence>
<dbReference type="SMART" id="SM00343">
    <property type="entry name" value="ZnF_C2HC"/>
    <property type="match status" value="1"/>
</dbReference>
<dbReference type="CDD" id="cd00303">
    <property type="entry name" value="retropepsin_like"/>
    <property type="match status" value="1"/>
</dbReference>
<dbReference type="GO" id="GO:0008270">
    <property type="term" value="F:zinc ion binding"/>
    <property type="evidence" value="ECO:0007669"/>
    <property type="project" value="UniProtKB-KW"/>
</dbReference>
<feature type="compositionally biased region" description="Acidic residues" evidence="3">
    <location>
        <begin position="807"/>
        <end position="823"/>
    </location>
</feature>
<keyword evidence="2" id="KW-0862">Zinc</keyword>
<gene>
    <name evidence="5" type="ORF">D9615_010114</name>
</gene>
<comment type="caution">
    <text evidence="5">The sequence shown here is derived from an EMBL/GenBank/DDBJ whole genome shotgun (WGS) entry which is preliminary data.</text>
</comment>
<dbReference type="GO" id="GO:0006397">
    <property type="term" value="P:mRNA processing"/>
    <property type="evidence" value="ECO:0007669"/>
    <property type="project" value="UniProtKB-KW"/>
</dbReference>
<feature type="region of interest" description="Disordered" evidence="3">
    <location>
        <begin position="1"/>
        <end position="31"/>
    </location>
</feature>
<dbReference type="OrthoDB" id="3060267at2759"/>
<dbReference type="Pfam" id="PF00098">
    <property type="entry name" value="zf-CCHC"/>
    <property type="match status" value="1"/>
</dbReference>
<feature type="compositionally biased region" description="Polar residues" evidence="3">
    <location>
        <begin position="9"/>
        <end position="21"/>
    </location>
</feature>
<keyword evidence="2" id="KW-0479">Metal-binding</keyword>
<dbReference type="PANTHER" id="PTHR15503">
    <property type="entry name" value="LDOC1 RELATED"/>
    <property type="match status" value="1"/>
</dbReference>
<dbReference type="Gene3D" id="2.40.70.10">
    <property type="entry name" value="Acid Proteases"/>
    <property type="match status" value="1"/>
</dbReference>
<feature type="region of interest" description="Disordered" evidence="3">
    <location>
        <begin position="424"/>
        <end position="457"/>
    </location>
</feature>
<dbReference type="Proteomes" id="UP000565441">
    <property type="component" value="Unassembled WGS sequence"/>
</dbReference>
<feature type="region of interest" description="Disordered" evidence="3">
    <location>
        <begin position="731"/>
        <end position="771"/>
    </location>
</feature>
<feature type="compositionally biased region" description="Polar residues" evidence="3">
    <location>
        <begin position="430"/>
        <end position="440"/>
    </location>
</feature>
<evidence type="ECO:0000313" key="5">
    <source>
        <dbReference type="EMBL" id="KAF5372780.1"/>
    </source>
</evidence>
<evidence type="ECO:0000259" key="4">
    <source>
        <dbReference type="PROSITE" id="PS50158"/>
    </source>
</evidence>
<reference evidence="5 6" key="1">
    <citation type="journal article" date="2020" name="ISME J.">
        <title>Uncovering the hidden diversity of litter-decomposition mechanisms in mushroom-forming fungi.</title>
        <authorList>
            <person name="Floudas D."/>
            <person name="Bentzer J."/>
            <person name="Ahren D."/>
            <person name="Johansson T."/>
            <person name="Persson P."/>
            <person name="Tunlid A."/>
        </authorList>
    </citation>
    <scope>NUCLEOTIDE SEQUENCE [LARGE SCALE GENOMIC DNA]</scope>
    <source>
        <strain evidence="5 6">CBS 661.87</strain>
    </source>
</reference>
<dbReference type="SUPFAM" id="SSF57756">
    <property type="entry name" value="Retrovirus zinc finger-like domains"/>
    <property type="match status" value="1"/>
</dbReference>